<reference evidence="3" key="1">
    <citation type="journal article" date="2019" name="Int. J. Syst. Evol. Microbiol.">
        <title>The Global Catalogue of Microorganisms (GCM) 10K type strain sequencing project: providing services to taxonomists for standard genome sequencing and annotation.</title>
        <authorList>
            <consortium name="The Broad Institute Genomics Platform"/>
            <consortium name="The Broad Institute Genome Sequencing Center for Infectious Disease"/>
            <person name="Wu L."/>
            <person name="Ma J."/>
        </authorList>
    </citation>
    <scope>NUCLEOTIDE SEQUENCE [LARGE SCALE GENOMIC DNA]</scope>
    <source>
        <strain evidence="3">JCM 13006</strain>
    </source>
</reference>
<name>A0ABP9DD22_9ACTN</name>
<keyword evidence="3" id="KW-1185">Reference proteome</keyword>
<keyword evidence="1" id="KW-1133">Transmembrane helix</keyword>
<evidence type="ECO:0000313" key="2">
    <source>
        <dbReference type="EMBL" id="GAA4832831.1"/>
    </source>
</evidence>
<comment type="caution">
    <text evidence="2">The sequence shown here is derived from an EMBL/GenBank/DDBJ whole genome shotgun (WGS) entry which is preliminary data.</text>
</comment>
<dbReference type="Proteomes" id="UP001501752">
    <property type="component" value="Unassembled WGS sequence"/>
</dbReference>
<sequence length="122" mass="13226">MDAEAARSGAAWRGVARRRRFAARPGAALASMHRHPDVLEVEMRRAVITFHEVAERQLAEMDEAALTRLDPHLGVIAEDPAGAGVQLRPDSPVREYAKDGVRVAYVATVLGTIVLVAYVEVG</sequence>
<feature type="transmembrane region" description="Helical" evidence="1">
    <location>
        <begin position="103"/>
        <end position="121"/>
    </location>
</feature>
<evidence type="ECO:0008006" key="4">
    <source>
        <dbReference type="Google" id="ProtNLM"/>
    </source>
</evidence>
<organism evidence="2 3">
    <name type="scientific">Kitasatospora terrestris</name>
    <dbReference type="NCBI Taxonomy" id="258051"/>
    <lineage>
        <taxon>Bacteria</taxon>
        <taxon>Bacillati</taxon>
        <taxon>Actinomycetota</taxon>
        <taxon>Actinomycetes</taxon>
        <taxon>Kitasatosporales</taxon>
        <taxon>Streptomycetaceae</taxon>
        <taxon>Kitasatospora</taxon>
    </lineage>
</organism>
<evidence type="ECO:0000256" key="1">
    <source>
        <dbReference type="SAM" id="Phobius"/>
    </source>
</evidence>
<accession>A0ABP9DD22</accession>
<keyword evidence="1" id="KW-0812">Transmembrane</keyword>
<gene>
    <name evidence="2" type="ORF">GCM10023235_04080</name>
</gene>
<dbReference type="EMBL" id="BAABIS010000001">
    <property type="protein sequence ID" value="GAA4832831.1"/>
    <property type="molecule type" value="Genomic_DNA"/>
</dbReference>
<keyword evidence="1" id="KW-0472">Membrane</keyword>
<protein>
    <recommendedName>
        <fullName evidence="4">DUF4258 domain-containing protein</fullName>
    </recommendedName>
</protein>
<proteinExistence type="predicted"/>
<evidence type="ECO:0000313" key="3">
    <source>
        <dbReference type="Proteomes" id="UP001501752"/>
    </source>
</evidence>